<feature type="compositionally biased region" description="Polar residues" evidence="1">
    <location>
        <begin position="347"/>
        <end position="356"/>
    </location>
</feature>
<dbReference type="AlphaFoldDB" id="A0A438MX04"/>
<feature type="compositionally biased region" description="Polar residues" evidence="1">
    <location>
        <begin position="163"/>
        <end position="179"/>
    </location>
</feature>
<evidence type="ECO:0000256" key="1">
    <source>
        <dbReference type="SAM" id="MobiDB-lite"/>
    </source>
</evidence>
<dbReference type="VEuPathDB" id="FungiDB:PV10_00865"/>
<dbReference type="EMBL" id="NAJM01000040">
    <property type="protein sequence ID" value="RVX68242.1"/>
    <property type="molecule type" value="Genomic_DNA"/>
</dbReference>
<evidence type="ECO:0008006" key="4">
    <source>
        <dbReference type="Google" id="ProtNLM"/>
    </source>
</evidence>
<organism evidence="2 3">
    <name type="scientific">Exophiala mesophila</name>
    <name type="common">Black yeast-like fungus</name>
    <dbReference type="NCBI Taxonomy" id="212818"/>
    <lineage>
        <taxon>Eukaryota</taxon>
        <taxon>Fungi</taxon>
        <taxon>Dikarya</taxon>
        <taxon>Ascomycota</taxon>
        <taxon>Pezizomycotina</taxon>
        <taxon>Eurotiomycetes</taxon>
        <taxon>Chaetothyriomycetidae</taxon>
        <taxon>Chaetothyriales</taxon>
        <taxon>Herpotrichiellaceae</taxon>
        <taxon>Exophiala</taxon>
    </lineage>
</organism>
<reference evidence="2 3" key="1">
    <citation type="submission" date="2017-03" db="EMBL/GenBank/DDBJ databases">
        <title>Genomes of endolithic fungi from Antarctica.</title>
        <authorList>
            <person name="Coleine C."/>
            <person name="Masonjones S."/>
            <person name="Stajich J.E."/>
        </authorList>
    </citation>
    <scope>NUCLEOTIDE SEQUENCE [LARGE SCALE GENOMIC DNA]</scope>
    <source>
        <strain evidence="2 3">CCFEE 6314</strain>
    </source>
</reference>
<sequence>MAPTTLVTFLVRTPPSTRSVALYGSWDNFSTSYPMRRDSRTGQEHWSGCHSFSNIICDGDPQPNRSPRNGGLKMGGTYWYYYKLDDDLEFHNSAEPSTTTCPLLPGQLVNVLNVPFALSSANTRNRNDSVSSTSSDIQTMDPSDKFLNPRPVPARPSLPRLKTSPSFPSAPWSTDNSPLSAEFRRGRSVSSRQPNPPGDANTLRIIRLTKKSSFDVPSRSTSRGSNRSVGIIGAFRALASPRTTSPDTASERGRSVTSDKGPSRHHGSLPRGLSNRSITPKRNIRVQTPPMPELAAASSAASTPALPVPTSTGELPLRDDPQDLGQLNLGLAISSFQQHRRQRNGSREPSSLRNSLSNEEAMTYLANDTPLTPYRPLETLNEVNSPAGTPVWPLTAIKVEAENVVDDMRGPAVNKRLPTLPNSPSSAYPPSSAGGDSPLQGFDQKLANLQSHFSATTIDTESYTGSFMYQGQSRFSDWTCATSRLSPRSDYAASLIDIEPMSPADLEEVENADPIQVVGEAATALKPPQDHLAATKDGLPSASSFSTVSSDDWSATGSSDDAQAAWKGFQHYSLPTDEIESTTTLKQAVSPIGRTPMVVHNHAHSSEYKSHVEPLNRSDLPHSTSMQQLLDELRYLGDMIQHH</sequence>
<protein>
    <recommendedName>
        <fullName evidence="4">AMP-activated protein kinase glycogen-binding domain-containing protein</fullName>
    </recommendedName>
</protein>
<gene>
    <name evidence="2" type="ORF">B0A52_08751</name>
</gene>
<feature type="region of interest" description="Disordered" evidence="1">
    <location>
        <begin position="336"/>
        <end position="356"/>
    </location>
</feature>
<feature type="region of interest" description="Disordered" evidence="1">
    <location>
        <begin position="237"/>
        <end position="281"/>
    </location>
</feature>
<accession>A0A438MX04</accession>
<proteinExistence type="predicted"/>
<evidence type="ECO:0000313" key="3">
    <source>
        <dbReference type="Proteomes" id="UP000288859"/>
    </source>
</evidence>
<comment type="caution">
    <text evidence="2">The sequence shown here is derived from an EMBL/GenBank/DDBJ whole genome shotgun (WGS) entry which is preliminary data.</text>
</comment>
<name>A0A438MX04_EXOME</name>
<feature type="region of interest" description="Disordered" evidence="1">
    <location>
        <begin position="293"/>
        <end position="324"/>
    </location>
</feature>
<feature type="compositionally biased region" description="Low complexity" evidence="1">
    <location>
        <begin position="293"/>
        <end position="312"/>
    </location>
</feature>
<feature type="region of interest" description="Disordered" evidence="1">
    <location>
        <begin position="122"/>
        <end position="204"/>
    </location>
</feature>
<evidence type="ECO:0000313" key="2">
    <source>
        <dbReference type="EMBL" id="RVX68242.1"/>
    </source>
</evidence>
<feature type="compositionally biased region" description="Polar residues" evidence="1">
    <location>
        <begin position="122"/>
        <end position="141"/>
    </location>
</feature>
<feature type="region of interest" description="Disordered" evidence="1">
    <location>
        <begin position="412"/>
        <end position="442"/>
    </location>
</feature>
<dbReference type="PANTHER" id="PTHR40625:SF1">
    <property type="entry name" value="AMP-ACTIVATED PROTEIN KINASE GLYCOGEN-BINDING DOMAIN-CONTAINING PROTEIN"/>
    <property type="match status" value="1"/>
</dbReference>
<dbReference type="OrthoDB" id="5422351at2759"/>
<dbReference type="PANTHER" id="PTHR40625">
    <property type="entry name" value="GTP-BINDING PROTEIN ESDC-RELATED"/>
    <property type="match status" value="1"/>
</dbReference>
<dbReference type="Proteomes" id="UP000288859">
    <property type="component" value="Unassembled WGS sequence"/>
</dbReference>
<feature type="compositionally biased region" description="Low complexity" evidence="1">
    <location>
        <begin position="422"/>
        <end position="438"/>
    </location>
</feature>